<evidence type="ECO:0000313" key="1">
    <source>
        <dbReference type="EMBL" id="MBM6875124.1"/>
    </source>
</evidence>
<sequence length="64" mass="7874">MEKQSSIIKHYFDEKKNKIYTLSLENGEYIVRNLNVKTKRLVQHFFYKDEKKANKYFEKLTKVK</sequence>
<reference evidence="1 2" key="1">
    <citation type="journal article" date="2021" name="Sci. Rep.">
        <title>The distribution of antibiotic resistance genes in chicken gut microbiota commensals.</title>
        <authorList>
            <person name="Juricova H."/>
            <person name="Matiasovicova J."/>
            <person name="Kubasova T."/>
            <person name="Cejkova D."/>
            <person name="Rychlik I."/>
        </authorList>
    </citation>
    <scope>NUCLEOTIDE SEQUENCE [LARGE SCALE GENOMIC DNA]</scope>
    <source>
        <strain evidence="1 2">An425</strain>
    </source>
</reference>
<dbReference type="Proteomes" id="UP000728968">
    <property type="component" value="Unassembled WGS sequence"/>
</dbReference>
<protein>
    <recommendedName>
        <fullName evidence="3">50S ribosomal protein L33</fullName>
    </recommendedName>
</protein>
<evidence type="ECO:0008006" key="3">
    <source>
        <dbReference type="Google" id="ProtNLM"/>
    </source>
</evidence>
<dbReference type="EMBL" id="JACJLT010000037">
    <property type="protein sequence ID" value="MBM6875124.1"/>
    <property type="molecule type" value="Genomic_DNA"/>
</dbReference>
<dbReference type="RefSeq" id="WP_204716074.1">
    <property type="nucleotide sequence ID" value="NZ_JACJLT010000037.1"/>
</dbReference>
<proteinExistence type="predicted"/>
<accession>A0ABS2G126</accession>
<name>A0ABS2G126_FUSMR</name>
<evidence type="ECO:0000313" key="2">
    <source>
        <dbReference type="Proteomes" id="UP000728968"/>
    </source>
</evidence>
<gene>
    <name evidence="1" type="ORF">H6A04_05580</name>
</gene>
<organism evidence="1 2">
    <name type="scientific">Fusobacterium mortiferum</name>
    <dbReference type="NCBI Taxonomy" id="850"/>
    <lineage>
        <taxon>Bacteria</taxon>
        <taxon>Fusobacteriati</taxon>
        <taxon>Fusobacteriota</taxon>
        <taxon>Fusobacteriia</taxon>
        <taxon>Fusobacteriales</taxon>
        <taxon>Fusobacteriaceae</taxon>
        <taxon>Fusobacterium</taxon>
    </lineage>
</organism>
<keyword evidence="2" id="KW-1185">Reference proteome</keyword>
<comment type="caution">
    <text evidence="1">The sequence shown here is derived from an EMBL/GenBank/DDBJ whole genome shotgun (WGS) entry which is preliminary data.</text>
</comment>